<accession>A0A7I4YH83</accession>
<reference evidence="2" key="1">
    <citation type="submission" date="2013-03" db="EMBL/GenBank/DDBJ databases">
        <authorList>
            <person name="Aslett M."/>
        </authorList>
    </citation>
    <scope>NUCLEOTIDE SEQUENCE [LARGE SCALE GENOMIC DNA]</scope>
    <source>
        <strain evidence="2">ISE/inbred ISE</strain>
    </source>
</reference>
<evidence type="ECO:0000313" key="4">
    <source>
        <dbReference type="WBParaSite" id="HCON_00100090-00001"/>
    </source>
</evidence>
<dbReference type="Proteomes" id="UP000025227">
    <property type="component" value="Unplaced"/>
</dbReference>
<feature type="compositionally biased region" description="Polar residues" evidence="1">
    <location>
        <begin position="13"/>
        <end position="27"/>
    </location>
</feature>
<sequence length="123" mass="14172">MKRSAKFNAVMSDLQQSNKKPATSSVRSDYIIPNQGHGYDDELRPMTKSSDYLMDQIHLEKRTPTEIKEELNREDLKPSPVDEPLRSVEPCPSEYQLAALNDQLSYVPMVKAFNELERKRKGM</sequence>
<evidence type="ECO:0000256" key="1">
    <source>
        <dbReference type="SAM" id="MobiDB-lite"/>
    </source>
</evidence>
<name>W6NED7_HAECO</name>
<feature type="region of interest" description="Disordered" evidence="1">
    <location>
        <begin position="1"/>
        <end position="47"/>
    </location>
</feature>
<dbReference type="WBParaSite" id="HCON_00100090-00001">
    <property type="protein sequence ID" value="HCON_00100090-00001"/>
    <property type="gene ID" value="HCON_00100090"/>
</dbReference>
<keyword evidence="3" id="KW-1185">Reference proteome</keyword>
<reference evidence="2" key="2">
    <citation type="submission" date="2013-05" db="EMBL/GenBank/DDBJ databases">
        <title>The genome and transcriptome of Haemonchus contortus: a key model parasite for drug and vaccine discovery.</title>
        <authorList>
            <person name="Laing R."/>
            <person name="Kikuchi T."/>
            <person name="Martinelli A."/>
            <person name="Tsai I.J."/>
            <person name="Beech R.N."/>
            <person name="Redman E."/>
            <person name="Holroyd N."/>
            <person name="Bartley D.J."/>
            <person name="Beasley H."/>
            <person name="Britton C."/>
            <person name="Curran D."/>
            <person name="Devaney E."/>
            <person name="Gilabert A."/>
            <person name="Jackson F."/>
            <person name="Hunt M."/>
            <person name="Johnston S."/>
            <person name="Kryukov I."/>
            <person name="Li K."/>
            <person name="Morrison A.A."/>
            <person name="Reid A.J."/>
            <person name="Sargison N."/>
            <person name="Saunders G."/>
            <person name="Wasmuth J.D."/>
            <person name="Wolstenholme A."/>
            <person name="Berriman M."/>
            <person name="Gilleard J.S."/>
            <person name="Cotton J.A."/>
        </authorList>
    </citation>
    <scope>NUCLEOTIDE SEQUENCE [LARGE SCALE GENOMIC DNA]</scope>
    <source>
        <strain evidence="2">ISE/inbred ISE</strain>
    </source>
</reference>
<dbReference type="EMBL" id="CAVP010059199">
    <property type="protein sequence ID" value="CDL95626.1"/>
    <property type="molecule type" value="Genomic_DNA"/>
</dbReference>
<organism evidence="2">
    <name type="scientific">Haemonchus contortus</name>
    <name type="common">Barber pole worm</name>
    <dbReference type="NCBI Taxonomy" id="6289"/>
    <lineage>
        <taxon>Eukaryota</taxon>
        <taxon>Metazoa</taxon>
        <taxon>Ecdysozoa</taxon>
        <taxon>Nematoda</taxon>
        <taxon>Chromadorea</taxon>
        <taxon>Rhabditida</taxon>
        <taxon>Rhabditina</taxon>
        <taxon>Rhabditomorpha</taxon>
        <taxon>Strongyloidea</taxon>
        <taxon>Trichostrongylidae</taxon>
        <taxon>Haemonchus</taxon>
    </lineage>
</organism>
<feature type="compositionally biased region" description="Basic and acidic residues" evidence="1">
    <location>
        <begin position="61"/>
        <end position="77"/>
    </location>
</feature>
<accession>W6NED7</accession>
<dbReference type="AlphaFoldDB" id="W6NED7"/>
<feature type="region of interest" description="Disordered" evidence="1">
    <location>
        <begin position="61"/>
        <end position="88"/>
    </location>
</feature>
<proteinExistence type="predicted"/>
<evidence type="ECO:0000313" key="3">
    <source>
        <dbReference type="Proteomes" id="UP000025227"/>
    </source>
</evidence>
<gene>
    <name evidence="2" type="ORF">HCOI_01530700</name>
</gene>
<evidence type="ECO:0000313" key="2">
    <source>
        <dbReference type="EMBL" id="CDL95626.1"/>
    </source>
</evidence>
<protein>
    <submittedName>
        <fullName evidence="2 4">Uncharacterized protein</fullName>
    </submittedName>
</protein>
<dbReference type="OrthoDB" id="5870803at2759"/>
<reference evidence="4" key="3">
    <citation type="submission" date="2020-12" db="UniProtKB">
        <authorList>
            <consortium name="WormBaseParasite"/>
        </authorList>
    </citation>
    <scope>IDENTIFICATION</scope>
    <source>
        <strain evidence="4">MHco3</strain>
    </source>
</reference>